<evidence type="ECO:0000313" key="3">
    <source>
        <dbReference type="Proteomes" id="UP000662873"/>
    </source>
</evidence>
<dbReference type="EMBL" id="AP021858">
    <property type="protein sequence ID" value="BBO24331.1"/>
    <property type="molecule type" value="Genomic_DNA"/>
</dbReference>
<dbReference type="Pfam" id="PF07589">
    <property type="entry name" value="PEP-CTERM"/>
    <property type="match status" value="1"/>
</dbReference>
<dbReference type="AlphaFoldDB" id="A0A809SAI4"/>
<accession>A0A809SAI4</accession>
<reference evidence="2" key="1">
    <citation type="journal article" name="DNA Res.">
        <title>The physiological potential of anammox bacteria as revealed by their core genome structure.</title>
        <authorList>
            <person name="Okubo T."/>
            <person name="Toyoda A."/>
            <person name="Fukuhara K."/>
            <person name="Uchiyama I."/>
            <person name="Harigaya Y."/>
            <person name="Kuroiwa M."/>
            <person name="Suzuki T."/>
            <person name="Murakami Y."/>
            <person name="Suwa Y."/>
            <person name="Takami H."/>
        </authorList>
    </citation>
    <scope>NUCLEOTIDE SEQUENCE</scope>
    <source>
        <strain evidence="2">317325-2</strain>
    </source>
</reference>
<name>A0A809SAI4_9BACT</name>
<dbReference type="NCBIfam" id="TIGR02595">
    <property type="entry name" value="PEP_CTERM"/>
    <property type="match status" value="1"/>
</dbReference>
<dbReference type="InterPro" id="IPR013424">
    <property type="entry name" value="Ice-binding_C"/>
</dbReference>
<proteinExistence type="predicted"/>
<protein>
    <submittedName>
        <fullName evidence="2">PEP-CTERM sorting domain-containing protein</fullName>
    </submittedName>
</protein>
<dbReference type="KEGG" id="npy:NPRO_19260"/>
<evidence type="ECO:0000313" key="2">
    <source>
        <dbReference type="EMBL" id="BBO24331.1"/>
    </source>
</evidence>
<sequence length="280" mass="32035">MQNQRLTWTLIALAAATLSFGDYMHMIQARDTSVSPPDETFIWNYDSFNDLVSHTNGTWDSVQIDIVETFRTVGLTYDGKYRMMLQNRDTGEPNESYIWTYDTYGDMVNGTNGTWALMQADIADEFQTVSLFYDGAYHMMLQKRDTSTSPPTETYLWSYNTFNDLVTDTNGSWQSMQFDVPSDYQTVGVAYDGKYRMMVQSRDPFASPPTESYIWTFDTLNDMVNHLGGTYVSGQFDVAEDYYTVGLAYVPVPEPSTIVALGLGGLTVIRRRRRRVHCNR</sequence>
<gene>
    <name evidence="2" type="ORF">NPRO_19260</name>
</gene>
<dbReference type="Proteomes" id="UP000662873">
    <property type="component" value="Chromosome"/>
</dbReference>
<feature type="domain" description="Ice-binding protein C-terminal" evidence="1">
    <location>
        <begin position="251"/>
        <end position="273"/>
    </location>
</feature>
<organism evidence="2 3">
    <name type="scientific">Candidatus Nitrosymbiomonas proteolyticus</name>
    <dbReference type="NCBI Taxonomy" id="2608984"/>
    <lineage>
        <taxon>Bacteria</taxon>
        <taxon>Bacillati</taxon>
        <taxon>Armatimonadota</taxon>
        <taxon>Armatimonadota incertae sedis</taxon>
        <taxon>Candidatus Nitrosymbiomonas</taxon>
    </lineage>
</organism>
<evidence type="ECO:0000259" key="1">
    <source>
        <dbReference type="Pfam" id="PF07589"/>
    </source>
</evidence>